<name>A0AAD9QPM7_ACRCE</name>
<sequence>MKKRNRPLSNQLHPRTQWWSKISSSESPVHKLVFVSLCFRWPSLVGSLLLKMALETVRRSTLFTSKLLLTAAAALSVAPKLLRAEFCSDGKCSDEVEKAKLASDAAEKYRPEDSIFSKIIRKEIPADIIHEDEKLLTMDEMLLNLCTTFTSTFLVDGRCRGLLANCNI</sequence>
<gene>
    <name evidence="1" type="ORF">P5673_011095</name>
</gene>
<dbReference type="EMBL" id="JARQWQ010000020">
    <property type="protein sequence ID" value="KAK2565168.1"/>
    <property type="molecule type" value="Genomic_DNA"/>
</dbReference>
<comment type="caution">
    <text evidence="1">The sequence shown here is derived from an EMBL/GenBank/DDBJ whole genome shotgun (WGS) entry which is preliminary data.</text>
</comment>
<proteinExistence type="predicted"/>
<dbReference type="Gene3D" id="3.30.428.10">
    <property type="entry name" value="HIT-like"/>
    <property type="match status" value="1"/>
</dbReference>
<accession>A0AAD9QPM7</accession>
<protein>
    <submittedName>
        <fullName evidence="1">Uncharacterized protein</fullName>
    </submittedName>
</protein>
<organism evidence="1 2">
    <name type="scientific">Acropora cervicornis</name>
    <name type="common">Staghorn coral</name>
    <dbReference type="NCBI Taxonomy" id="6130"/>
    <lineage>
        <taxon>Eukaryota</taxon>
        <taxon>Metazoa</taxon>
        <taxon>Cnidaria</taxon>
        <taxon>Anthozoa</taxon>
        <taxon>Hexacorallia</taxon>
        <taxon>Scleractinia</taxon>
        <taxon>Astrocoeniina</taxon>
        <taxon>Acroporidae</taxon>
        <taxon>Acropora</taxon>
    </lineage>
</organism>
<dbReference type="AlphaFoldDB" id="A0AAD9QPM7"/>
<dbReference type="Proteomes" id="UP001249851">
    <property type="component" value="Unassembled WGS sequence"/>
</dbReference>
<keyword evidence="2" id="KW-1185">Reference proteome</keyword>
<evidence type="ECO:0000313" key="2">
    <source>
        <dbReference type="Proteomes" id="UP001249851"/>
    </source>
</evidence>
<evidence type="ECO:0000313" key="1">
    <source>
        <dbReference type="EMBL" id="KAK2565168.1"/>
    </source>
</evidence>
<reference evidence="1" key="2">
    <citation type="journal article" date="2023" name="Science">
        <title>Genomic signatures of disease resistance in endangered staghorn corals.</title>
        <authorList>
            <person name="Vollmer S.V."/>
            <person name="Selwyn J.D."/>
            <person name="Despard B.A."/>
            <person name="Roesel C.L."/>
        </authorList>
    </citation>
    <scope>NUCLEOTIDE SEQUENCE</scope>
    <source>
        <strain evidence="1">K2</strain>
    </source>
</reference>
<dbReference type="InterPro" id="IPR036265">
    <property type="entry name" value="HIT-like_sf"/>
</dbReference>
<reference evidence="1" key="1">
    <citation type="journal article" date="2023" name="G3 (Bethesda)">
        <title>Whole genome assembly and annotation of the endangered Caribbean coral Acropora cervicornis.</title>
        <authorList>
            <person name="Selwyn J.D."/>
            <person name="Vollmer S.V."/>
        </authorList>
    </citation>
    <scope>NUCLEOTIDE SEQUENCE</scope>
    <source>
        <strain evidence="1">K2</strain>
    </source>
</reference>